<dbReference type="OrthoDB" id="9798772at2"/>
<proteinExistence type="inferred from homology"/>
<dbReference type="Pfam" id="PF01730">
    <property type="entry name" value="UreF"/>
    <property type="match status" value="1"/>
</dbReference>
<dbReference type="PANTHER" id="PTHR33620">
    <property type="entry name" value="UREASE ACCESSORY PROTEIN F"/>
    <property type="match status" value="1"/>
</dbReference>
<comment type="function">
    <text evidence="3">Required for maturation of urease via the functional incorporation of the urease nickel metallocenter.</text>
</comment>
<dbReference type="Proteomes" id="UP000196573">
    <property type="component" value="Unassembled WGS sequence"/>
</dbReference>
<keyword evidence="2 3" id="KW-0143">Chaperone</keyword>
<keyword evidence="3" id="KW-0963">Cytoplasm</keyword>
<organism evidence="4 5">
    <name type="scientific">Parendozoicomonas haliclonae</name>
    <dbReference type="NCBI Taxonomy" id="1960125"/>
    <lineage>
        <taxon>Bacteria</taxon>
        <taxon>Pseudomonadati</taxon>
        <taxon>Pseudomonadota</taxon>
        <taxon>Gammaproteobacteria</taxon>
        <taxon>Oceanospirillales</taxon>
        <taxon>Endozoicomonadaceae</taxon>
        <taxon>Parendozoicomonas</taxon>
    </lineage>
</organism>
<reference evidence="4 5" key="1">
    <citation type="submission" date="2017-03" db="EMBL/GenBank/DDBJ databases">
        <authorList>
            <person name="Afonso C.L."/>
            <person name="Miller P.J."/>
            <person name="Scott M.A."/>
            <person name="Spackman E."/>
            <person name="Goraichik I."/>
            <person name="Dimitrov K.M."/>
            <person name="Suarez D.L."/>
            <person name="Swayne D.E."/>
        </authorList>
    </citation>
    <scope>NUCLEOTIDE SEQUENCE [LARGE SCALE GENOMIC DNA]</scope>
    <source>
        <strain evidence="4">SB41UT1</strain>
    </source>
</reference>
<comment type="similarity">
    <text evidence="3">Belongs to the UreF family.</text>
</comment>
<evidence type="ECO:0000313" key="5">
    <source>
        <dbReference type="Proteomes" id="UP000196573"/>
    </source>
</evidence>
<dbReference type="InterPro" id="IPR002639">
    <property type="entry name" value="UreF"/>
</dbReference>
<accession>A0A1X7AHS0</accession>
<dbReference type="Gene3D" id="1.10.4190.10">
    <property type="entry name" value="Urease accessory protein UreF"/>
    <property type="match status" value="1"/>
</dbReference>
<evidence type="ECO:0000256" key="2">
    <source>
        <dbReference type="ARBA" id="ARBA00023186"/>
    </source>
</evidence>
<sequence>MNLANVLSLLHISSPSLPIGAFAYSQGLETAIDKGWCHDEQSTGRWIRDLMVQGLGTLDIPMFRRLYQGWEQQDREAINYWNDRLLAFRETKELFTEDCQVGRTFQTWHRTLHDDNRVEWLEQPTVIAMYTLACVRQEIPQTMAATGFLWSWCENQVASASKAVPLGQTAAQRVLQNLITEIEPVITAGFALADEEIGNSLHHYAMASSWHEQQYSRLFRS</sequence>
<dbReference type="GO" id="GO:0016151">
    <property type="term" value="F:nickel cation binding"/>
    <property type="evidence" value="ECO:0007669"/>
    <property type="project" value="UniProtKB-UniRule"/>
</dbReference>
<gene>
    <name evidence="3 4" type="primary">ureF</name>
    <name evidence="4" type="ORF">EHSB41UT_01295</name>
</gene>
<dbReference type="PANTHER" id="PTHR33620:SF1">
    <property type="entry name" value="UREASE ACCESSORY PROTEIN F"/>
    <property type="match status" value="1"/>
</dbReference>
<dbReference type="AlphaFoldDB" id="A0A1X7AHS0"/>
<dbReference type="InterPro" id="IPR038277">
    <property type="entry name" value="UreF_sf"/>
</dbReference>
<keyword evidence="5" id="KW-1185">Reference proteome</keyword>
<dbReference type="GO" id="GO:0005737">
    <property type="term" value="C:cytoplasm"/>
    <property type="evidence" value="ECO:0007669"/>
    <property type="project" value="UniProtKB-SubCell"/>
</dbReference>
<dbReference type="RefSeq" id="WP_087108109.1">
    <property type="nucleotide sequence ID" value="NZ_CBCSCN010000009.1"/>
</dbReference>
<evidence type="ECO:0000256" key="3">
    <source>
        <dbReference type="HAMAP-Rule" id="MF_01385"/>
    </source>
</evidence>
<dbReference type="HAMAP" id="MF_01385">
    <property type="entry name" value="UreF"/>
    <property type="match status" value="1"/>
</dbReference>
<comment type="subunit">
    <text evidence="3">UreD, UreF and UreG form a complex that acts as a GTP-hydrolysis-dependent molecular chaperone, activating the urease apoprotein by helping to assemble the nickel containing metallocenter of UreC. The UreE protein probably delivers the nickel.</text>
</comment>
<dbReference type="EMBL" id="FWPT01000003">
    <property type="protein sequence ID" value="SMA41654.1"/>
    <property type="molecule type" value="Genomic_DNA"/>
</dbReference>
<keyword evidence="1 3" id="KW-0996">Nickel insertion</keyword>
<evidence type="ECO:0000256" key="1">
    <source>
        <dbReference type="ARBA" id="ARBA00022988"/>
    </source>
</evidence>
<evidence type="ECO:0000313" key="4">
    <source>
        <dbReference type="EMBL" id="SMA41654.1"/>
    </source>
</evidence>
<protein>
    <recommendedName>
        <fullName evidence="3">Urease accessory protein UreF</fullName>
    </recommendedName>
</protein>
<comment type="subcellular location">
    <subcellularLocation>
        <location evidence="3">Cytoplasm</location>
    </subcellularLocation>
</comment>
<dbReference type="PIRSF" id="PIRSF009467">
    <property type="entry name" value="Ureas_acces_UreF"/>
    <property type="match status" value="1"/>
</dbReference>
<name>A0A1X7AHS0_9GAMM</name>